<feature type="region of interest" description="Disordered" evidence="1">
    <location>
        <begin position="35"/>
        <end position="57"/>
    </location>
</feature>
<evidence type="ECO:0000256" key="1">
    <source>
        <dbReference type="SAM" id="MobiDB-lite"/>
    </source>
</evidence>
<protein>
    <submittedName>
        <fullName evidence="2">Uncharacterized protein</fullName>
    </submittedName>
</protein>
<accession>A0A644ZKS7</accession>
<sequence length="57" mass="6547">MPDYKELYLKLFRASEEAVNRLIAVQQECEELYLSQDEREGAMEPLTPGKARSAEAE</sequence>
<comment type="caution">
    <text evidence="2">The sequence shown here is derived from an EMBL/GenBank/DDBJ whole genome shotgun (WGS) entry which is preliminary data.</text>
</comment>
<dbReference type="EMBL" id="VSSQ01009390">
    <property type="protein sequence ID" value="MPM41490.1"/>
    <property type="molecule type" value="Genomic_DNA"/>
</dbReference>
<organism evidence="2">
    <name type="scientific">bioreactor metagenome</name>
    <dbReference type="NCBI Taxonomy" id="1076179"/>
    <lineage>
        <taxon>unclassified sequences</taxon>
        <taxon>metagenomes</taxon>
        <taxon>ecological metagenomes</taxon>
    </lineage>
</organism>
<evidence type="ECO:0000313" key="2">
    <source>
        <dbReference type="EMBL" id="MPM41490.1"/>
    </source>
</evidence>
<gene>
    <name evidence="2" type="ORF">SDC9_88145</name>
</gene>
<reference evidence="2" key="1">
    <citation type="submission" date="2019-08" db="EMBL/GenBank/DDBJ databases">
        <authorList>
            <person name="Kucharzyk K."/>
            <person name="Murdoch R.W."/>
            <person name="Higgins S."/>
            <person name="Loffler F."/>
        </authorList>
    </citation>
    <scope>NUCLEOTIDE SEQUENCE</scope>
</reference>
<proteinExistence type="predicted"/>
<dbReference type="AlphaFoldDB" id="A0A644ZKS7"/>
<name>A0A644ZKS7_9ZZZZ</name>